<dbReference type="AlphaFoldDB" id="A0A859F9X4"/>
<dbReference type="RefSeq" id="WP_176007676.1">
    <property type="nucleotide sequence ID" value="NZ_CP041372.2"/>
</dbReference>
<dbReference type="Pfam" id="PF01430">
    <property type="entry name" value="HSP33"/>
    <property type="match status" value="1"/>
</dbReference>
<dbReference type="Gene3D" id="3.90.1280.10">
    <property type="entry name" value="HSP33 redox switch-like"/>
    <property type="match status" value="1"/>
</dbReference>
<dbReference type="SUPFAM" id="SSF64397">
    <property type="entry name" value="Hsp33 domain"/>
    <property type="match status" value="1"/>
</dbReference>
<dbReference type="GO" id="GO:0044183">
    <property type="term" value="F:protein folding chaperone"/>
    <property type="evidence" value="ECO:0007669"/>
    <property type="project" value="TreeGrafter"/>
</dbReference>
<dbReference type="InterPro" id="IPR000397">
    <property type="entry name" value="Heat_shock_Hsp33"/>
</dbReference>
<name>A0A859F9X4_9BACI</name>
<keyword evidence="2 6" id="KW-0862">Zinc</keyword>
<dbReference type="PANTHER" id="PTHR30111">
    <property type="entry name" value="33 KDA CHAPERONIN"/>
    <property type="match status" value="1"/>
</dbReference>
<dbReference type="GO" id="GO:0005737">
    <property type="term" value="C:cytoplasm"/>
    <property type="evidence" value="ECO:0007669"/>
    <property type="project" value="UniProtKB-SubCell"/>
</dbReference>
<dbReference type="HAMAP" id="MF_00117">
    <property type="entry name" value="HslO"/>
    <property type="match status" value="1"/>
</dbReference>
<keyword evidence="3 6" id="KW-1015">Disulfide bond</keyword>
<dbReference type="InterPro" id="IPR016153">
    <property type="entry name" value="Heat_shock_Hsp33_N"/>
</dbReference>
<reference evidence="8" key="1">
    <citation type="submission" date="2019-07" db="EMBL/GenBank/DDBJ databases">
        <title>Bacillus alkalisoli sp. nov. isolated from saline soil.</title>
        <authorList>
            <person name="Sun J.-Q."/>
            <person name="Xu L."/>
        </authorList>
    </citation>
    <scope>NUCLEOTIDE SEQUENCE [LARGE SCALE GENOMIC DNA]</scope>
    <source>
        <strain evidence="8">M4U3P1</strain>
    </source>
</reference>
<feature type="disulfide bond" description="Redox-active" evidence="6">
    <location>
        <begin position="270"/>
        <end position="273"/>
    </location>
</feature>
<sequence length="293" mass="31959">MNDYLVKSLAYNDTVRIYAMRSTEMVREVSALHDTWRTVTAALGRAITAGTMMGSMLKGDEKLTIKIEGSGPASPIIIDANAKGKARGYVSNPHVDPERHSNGKLNVAAAVGQEGSISVVKDLGMRDHFTGSIPIVSGELGEDFTYYFATSEQTPSSVGLGVVVGEGDKVLAAGGFILQMMPGATDEIIDQIEARLNDMPPVSQLISEGKTPEEIIETLAGADNYRILEKMDTEFECQCSRERIQNALFGLEEQDLKEMIAEDKGAETTCQFCNQTYQFSEEDLEAILTEKQQ</sequence>
<dbReference type="PIRSF" id="PIRSF005261">
    <property type="entry name" value="Heat_shock_Hsp33"/>
    <property type="match status" value="1"/>
</dbReference>
<dbReference type="KEGG" id="psua:FLK61_22905"/>
<dbReference type="CDD" id="cd00498">
    <property type="entry name" value="Hsp33"/>
    <property type="match status" value="1"/>
</dbReference>
<evidence type="ECO:0000256" key="5">
    <source>
        <dbReference type="ARBA" id="ARBA00023284"/>
    </source>
</evidence>
<keyword evidence="1 6" id="KW-0963">Cytoplasm</keyword>
<dbReference type="NCBIfam" id="NF001033">
    <property type="entry name" value="PRK00114.1"/>
    <property type="match status" value="1"/>
</dbReference>
<keyword evidence="4 6" id="KW-0143">Chaperone</keyword>
<evidence type="ECO:0000256" key="1">
    <source>
        <dbReference type="ARBA" id="ARBA00022490"/>
    </source>
</evidence>
<evidence type="ECO:0000256" key="4">
    <source>
        <dbReference type="ARBA" id="ARBA00023186"/>
    </source>
</evidence>
<accession>A0A859F9X4</accession>
<protein>
    <recommendedName>
        <fullName evidence="6">33 kDa chaperonin</fullName>
    </recommendedName>
    <alternativeName>
        <fullName evidence="6">Heat shock protein 33 homolog</fullName>
        <shortName evidence="6">HSP33</shortName>
    </alternativeName>
</protein>
<evidence type="ECO:0000256" key="3">
    <source>
        <dbReference type="ARBA" id="ARBA00023157"/>
    </source>
</evidence>
<keyword evidence="8" id="KW-1185">Reference proteome</keyword>
<dbReference type="Gene3D" id="3.55.30.10">
    <property type="entry name" value="Hsp33 domain"/>
    <property type="match status" value="1"/>
</dbReference>
<dbReference type="PANTHER" id="PTHR30111:SF1">
    <property type="entry name" value="33 KDA CHAPERONIN"/>
    <property type="match status" value="1"/>
</dbReference>
<evidence type="ECO:0000313" key="8">
    <source>
        <dbReference type="Proteomes" id="UP000318138"/>
    </source>
</evidence>
<comment type="similarity">
    <text evidence="6">Belongs to the HSP33 family.</text>
</comment>
<proteinExistence type="inferred from homology"/>
<dbReference type="Proteomes" id="UP000318138">
    <property type="component" value="Chromosome"/>
</dbReference>
<gene>
    <name evidence="6 7" type="primary">hslO</name>
    <name evidence="7" type="ORF">FLK61_22905</name>
</gene>
<dbReference type="SUPFAM" id="SSF118352">
    <property type="entry name" value="HSP33 redox switch-like"/>
    <property type="match status" value="1"/>
</dbReference>
<comment type="PTM">
    <text evidence="6">Under oxidizing conditions two disulfide bonds are formed involving the reactive cysteines. Under reducing conditions zinc is bound to the reactive cysteines and the protein is inactive.</text>
</comment>
<comment type="function">
    <text evidence="6">Redox regulated molecular chaperone. Protects both thermally unfolding and oxidatively damaged proteins from irreversible aggregation. Plays an important role in the bacterial defense system toward oxidative stress.</text>
</comment>
<keyword evidence="5 6" id="KW-0676">Redox-active center</keyword>
<evidence type="ECO:0000313" key="7">
    <source>
        <dbReference type="EMBL" id="QKS69660.1"/>
    </source>
</evidence>
<dbReference type="EMBL" id="CP041372">
    <property type="protein sequence ID" value="QKS69660.1"/>
    <property type="molecule type" value="Genomic_DNA"/>
</dbReference>
<comment type="subcellular location">
    <subcellularLocation>
        <location evidence="6">Cytoplasm</location>
    </subcellularLocation>
</comment>
<evidence type="ECO:0000256" key="6">
    <source>
        <dbReference type="HAMAP-Rule" id="MF_00117"/>
    </source>
</evidence>
<dbReference type="InterPro" id="IPR016154">
    <property type="entry name" value="Heat_shock_Hsp33_C"/>
</dbReference>
<dbReference type="GO" id="GO:0042026">
    <property type="term" value="P:protein refolding"/>
    <property type="evidence" value="ECO:0007669"/>
    <property type="project" value="TreeGrafter"/>
</dbReference>
<organism evidence="7 8">
    <name type="scientific">Paenalkalicoccus suaedae</name>
    <dbReference type="NCBI Taxonomy" id="2592382"/>
    <lineage>
        <taxon>Bacteria</taxon>
        <taxon>Bacillati</taxon>
        <taxon>Bacillota</taxon>
        <taxon>Bacilli</taxon>
        <taxon>Bacillales</taxon>
        <taxon>Bacillaceae</taxon>
        <taxon>Paenalkalicoccus</taxon>
    </lineage>
</organism>
<feature type="disulfide bond" description="Redox-active" evidence="6">
    <location>
        <begin position="237"/>
        <end position="239"/>
    </location>
</feature>
<evidence type="ECO:0000256" key="2">
    <source>
        <dbReference type="ARBA" id="ARBA00022833"/>
    </source>
</evidence>
<dbReference type="GO" id="GO:0051082">
    <property type="term" value="F:unfolded protein binding"/>
    <property type="evidence" value="ECO:0007669"/>
    <property type="project" value="UniProtKB-UniRule"/>
</dbReference>